<reference evidence="7" key="1">
    <citation type="journal article" date="2017" name="Genome Biol.">
        <title>Comparative genomics reveals high biological diversity and specific adaptations in the industrially and medically important fungal genus Aspergillus.</title>
        <authorList>
            <person name="de Vries R.P."/>
            <person name="Riley R."/>
            <person name="Wiebenga A."/>
            <person name="Aguilar-Osorio G."/>
            <person name="Amillis S."/>
            <person name="Uchima C.A."/>
            <person name="Anderluh G."/>
            <person name="Asadollahi M."/>
            <person name="Askin M."/>
            <person name="Barry K."/>
            <person name="Battaglia E."/>
            <person name="Bayram O."/>
            <person name="Benocci T."/>
            <person name="Braus-Stromeyer S.A."/>
            <person name="Caldana C."/>
            <person name="Canovas D."/>
            <person name="Cerqueira G.C."/>
            <person name="Chen F."/>
            <person name="Chen W."/>
            <person name="Choi C."/>
            <person name="Clum A."/>
            <person name="Dos Santos R.A."/>
            <person name="Damasio A.R."/>
            <person name="Diallinas G."/>
            <person name="Emri T."/>
            <person name="Fekete E."/>
            <person name="Flipphi M."/>
            <person name="Freyberg S."/>
            <person name="Gallo A."/>
            <person name="Gournas C."/>
            <person name="Habgood R."/>
            <person name="Hainaut M."/>
            <person name="Harispe M.L."/>
            <person name="Henrissat B."/>
            <person name="Hilden K.S."/>
            <person name="Hope R."/>
            <person name="Hossain A."/>
            <person name="Karabika E."/>
            <person name="Karaffa L."/>
            <person name="Karanyi Z."/>
            <person name="Krasevec N."/>
            <person name="Kuo A."/>
            <person name="Kusch H."/>
            <person name="LaButti K."/>
            <person name="Lagendijk E.L."/>
            <person name="Lapidus A."/>
            <person name="Levasseur A."/>
            <person name="Lindquist E."/>
            <person name="Lipzen A."/>
            <person name="Logrieco A.F."/>
            <person name="MacCabe A."/>
            <person name="Maekelae M.R."/>
            <person name="Malavazi I."/>
            <person name="Melin P."/>
            <person name="Meyer V."/>
            <person name="Mielnichuk N."/>
            <person name="Miskei M."/>
            <person name="Molnar A.P."/>
            <person name="Mule G."/>
            <person name="Ngan C.Y."/>
            <person name="Orejas M."/>
            <person name="Orosz E."/>
            <person name="Ouedraogo J.P."/>
            <person name="Overkamp K.M."/>
            <person name="Park H.-S."/>
            <person name="Perrone G."/>
            <person name="Piumi F."/>
            <person name="Punt P.J."/>
            <person name="Ram A.F."/>
            <person name="Ramon A."/>
            <person name="Rauscher S."/>
            <person name="Record E."/>
            <person name="Riano-Pachon D.M."/>
            <person name="Robert V."/>
            <person name="Roehrig J."/>
            <person name="Ruller R."/>
            <person name="Salamov A."/>
            <person name="Salih N.S."/>
            <person name="Samson R.A."/>
            <person name="Sandor E."/>
            <person name="Sanguinetti M."/>
            <person name="Schuetze T."/>
            <person name="Sepcic K."/>
            <person name="Shelest E."/>
            <person name="Sherlock G."/>
            <person name="Sophianopoulou V."/>
            <person name="Squina F.M."/>
            <person name="Sun H."/>
            <person name="Susca A."/>
            <person name="Todd R.B."/>
            <person name="Tsang A."/>
            <person name="Unkles S.E."/>
            <person name="van de Wiele N."/>
            <person name="van Rossen-Uffink D."/>
            <person name="Oliveira J.V."/>
            <person name="Vesth T.C."/>
            <person name="Visser J."/>
            <person name="Yu J.-H."/>
            <person name="Zhou M."/>
            <person name="Andersen M.R."/>
            <person name="Archer D.B."/>
            <person name="Baker S.E."/>
            <person name="Benoit I."/>
            <person name="Brakhage A.A."/>
            <person name="Braus G.H."/>
            <person name="Fischer R."/>
            <person name="Frisvad J.C."/>
            <person name="Goldman G.H."/>
            <person name="Houbraken J."/>
            <person name="Oakley B."/>
            <person name="Pocsi I."/>
            <person name="Scazzocchio C."/>
            <person name="Seiboth B."/>
            <person name="vanKuyk P.A."/>
            <person name="Wortman J."/>
            <person name="Dyer P.S."/>
            <person name="Grigoriev I.V."/>
        </authorList>
    </citation>
    <scope>NUCLEOTIDE SEQUENCE [LARGE SCALE GENOMIC DNA]</scope>
    <source>
        <strain evidence="7">CBS 101740 / IMI 381727 / IBT 21946</strain>
    </source>
</reference>
<dbReference type="Proteomes" id="UP000184499">
    <property type="component" value="Unassembled WGS sequence"/>
</dbReference>
<dbReference type="Gene3D" id="3.90.1590.10">
    <property type="entry name" value="glutathione-dependent formaldehyde- activating enzyme (gfa)"/>
    <property type="match status" value="1"/>
</dbReference>
<keyword evidence="3" id="KW-0862">Zinc</keyword>
<dbReference type="InterPro" id="IPR011057">
    <property type="entry name" value="Mss4-like_sf"/>
</dbReference>
<dbReference type="PANTHER" id="PTHR33337:SF30">
    <property type="entry name" value="DUF636 DOMAIN PROTEIN (AFU_ORTHOLOGUE AFUA_1G03180)"/>
    <property type="match status" value="1"/>
</dbReference>
<dbReference type="Pfam" id="PF04828">
    <property type="entry name" value="GFA"/>
    <property type="match status" value="1"/>
</dbReference>
<dbReference type="AlphaFoldDB" id="A0A1L9UNQ5"/>
<keyword evidence="4" id="KW-0456">Lyase</keyword>
<evidence type="ECO:0000313" key="6">
    <source>
        <dbReference type="EMBL" id="OJJ73119.1"/>
    </source>
</evidence>
<dbReference type="GO" id="GO:0016846">
    <property type="term" value="F:carbon-sulfur lyase activity"/>
    <property type="evidence" value="ECO:0007669"/>
    <property type="project" value="InterPro"/>
</dbReference>
<comment type="similarity">
    <text evidence="1">Belongs to the Gfa family.</text>
</comment>
<accession>A0A1L9UNQ5</accession>
<name>A0A1L9UNQ5_ASPBC</name>
<protein>
    <recommendedName>
        <fullName evidence="5">CENP-V/GFA domain-containing protein</fullName>
    </recommendedName>
</protein>
<evidence type="ECO:0000256" key="2">
    <source>
        <dbReference type="ARBA" id="ARBA00022723"/>
    </source>
</evidence>
<dbReference type="VEuPathDB" id="FungiDB:ASPBRDRAFT_121319"/>
<keyword evidence="7" id="KW-1185">Reference proteome</keyword>
<dbReference type="PANTHER" id="PTHR33337">
    <property type="entry name" value="GFA DOMAIN-CONTAINING PROTEIN"/>
    <property type="match status" value="1"/>
</dbReference>
<sequence length="138" mass="14934">MTTTTGSCLCNACTYSYTGEPTLKAICHCMSCHKVSGSSNTLNYTVPEKAFSVTKGSPKSFSTTHESGMTLTVFFCPNCGSTLWKEATGENFKGLKVVQAGTLADASKLNEGVDVEFYTSTRAPWLMPQKDVAQRTEF</sequence>
<dbReference type="OMA" id="KYTEMHE"/>
<dbReference type="EMBL" id="KV878682">
    <property type="protein sequence ID" value="OJJ73119.1"/>
    <property type="molecule type" value="Genomic_DNA"/>
</dbReference>
<dbReference type="GO" id="GO:0046872">
    <property type="term" value="F:metal ion binding"/>
    <property type="evidence" value="ECO:0007669"/>
    <property type="project" value="UniProtKB-KW"/>
</dbReference>
<evidence type="ECO:0000313" key="7">
    <source>
        <dbReference type="Proteomes" id="UP000184499"/>
    </source>
</evidence>
<dbReference type="STRING" id="767769.A0A1L9UNQ5"/>
<proteinExistence type="inferred from homology"/>
<dbReference type="PROSITE" id="PS51891">
    <property type="entry name" value="CENP_V_GFA"/>
    <property type="match status" value="1"/>
</dbReference>
<evidence type="ECO:0000256" key="4">
    <source>
        <dbReference type="ARBA" id="ARBA00023239"/>
    </source>
</evidence>
<evidence type="ECO:0000256" key="1">
    <source>
        <dbReference type="ARBA" id="ARBA00005495"/>
    </source>
</evidence>
<organism evidence="6 7">
    <name type="scientific">Aspergillus brasiliensis (strain CBS 101740 / IMI 381727 / IBT 21946)</name>
    <dbReference type="NCBI Taxonomy" id="767769"/>
    <lineage>
        <taxon>Eukaryota</taxon>
        <taxon>Fungi</taxon>
        <taxon>Dikarya</taxon>
        <taxon>Ascomycota</taxon>
        <taxon>Pezizomycotina</taxon>
        <taxon>Eurotiomycetes</taxon>
        <taxon>Eurotiomycetidae</taxon>
        <taxon>Eurotiales</taxon>
        <taxon>Aspergillaceae</taxon>
        <taxon>Aspergillus</taxon>
        <taxon>Aspergillus subgen. Circumdati</taxon>
    </lineage>
</organism>
<keyword evidence="2" id="KW-0479">Metal-binding</keyword>
<evidence type="ECO:0000259" key="5">
    <source>
        <dbReference type="PROSITE" id="PS51891"/>
    </source>
</evidence>
<feature type="domain" description="CENP-V/GFA" evidence="5">
    <location>
        <begin position="4"/>
        <end position="119"/>
    </location>
</feature>
<dbReference type="InterPro" id="IPR006913">
    <property type="entry name" value="CENP-V/GFA"/>
</dbReference>
<dbReference type="OrthoDB" id="9985472at2759"/>
<gene>
    <name evidence="6" type="ORF">ASPBRDRAFT_121319</name>
</gene>
<dbReference type="RefSeq" id="XP_067480367.1">
    <property type="nucleotide sequence ID" value="XM_067617417.1"/>
</dbReference>
<dbReference type="GeneID" id="93569905"/>
<evidence type="ECO:0000256" key="3">
    <source>
        <dbReference type="ARBA" id="ARBA00022833"/>
    </source>
</evidence>
<dbReference type="SUPFAM" id="SSF51316">
    <property type="entry name" value="Mss4-like"/>
    <property type="match status" value="1"/>
</dbReference>